<sequence>MESPLTTNKNIVTVSTAINAKQTVSSNGIHFILIVKNNSGKAIAIKNIADQLSVALYNERGLNIAIPNDALLEIHRADRKWKFRSESVYPDALYINGKEEKTDLKMLEYIAIPVNSICKMHLIIKRVKHVETPYNVDNWYLKKPTINLASGKYKLRMWLPIISNEQNKSRGFVASFESPMIDIGYGK</sequence>
<gene>
    <name evidence="1" type="ORF">NIASO_10485</name>
</gene>
<protein>
    <submittedName>
        <fullName evidence="1">Uncharacterized protein</fullName>
    </submittedName>
</protein>
<organism evidence="1 2">
    <name type="scientific">Niabella soli DSM 19437</name>
    <dbReference type="NCBI Taxonomy" id="929713"/>
    <lineage>
        <taxon>Bacteria</taxon>
        <taxon>Pseudomonadati</taxon>
        <taxon>Bacteroidota</taxon>
        <taxon>Chitinophagia</taxon>
        <taxon>Chitinophagales</taxon>
        <taxon>Chitinophagaceae</taxon>
        <taxon>Niabella</taxon>
    </lineage>
</organism>
<dbReference type="HOGENOM" id="CLU_1446246_0_0_10"/>
<dbReference type="KEGG" id="nso:NIASO_10485"/>
<dbReference type="Proteomes" id="UP000003586">
    <property type="component" value="Chromosome"/>
</dbReference>
<evidence type="ECO:0000313" key="2">
    <source>
        <dbReference type="Proteomes" id="UP000003586"/>
    </source>
</evidence>
<name>W0F890_9BACT</name>
<keyword evidence="2" id="KW-1185">Reference proteome</keyword>
<proteinExistence type="predicted"/>
<dbReference type="AlphaFoldDB" id="W0F890"/>
<accession>W0F890</accession>
<dbReference type="EMBL" id="CP007035">
    <property type="protein sequence ID" value="AHF17591.1"/>
    <property type="molecule type" value="Genomic_DNA"/>
</dbReference>
<evidence type="ECO:0000313" key="1">
    <source>
        <dbReference type="EMBL" id="AHF17591.1"/>
    </source>
</evidence>
<reference evidence="1 2" key="1">
    <citation type="submission" date="2013-12" db="EMBL/GenBank/DDBJ databases">
        <authorList>
            <consortium name="DOE Joint Genome Institute"/>
            <person name="Eisen J."/>
            <person name="Huntemann M."/>
            <person name="Han J."/>
            <person name="Chen A."/>
            <person name="Kyrpides N."/>
            <person name="Mavromatis K."/>
            <person name="Markowitz V."/>
            <person name="Palaniappan K."/>
            <person name="Ivanova N."/>
            <person name="Schaumberg A."/>
            <person name="Pati A."/>
            <person name="Liolios K."/>
            <person name="Nordberg H.P."/>
            <person name="Cantor M.N."/>
            <person name="Hua S.X."/>
            <person name="Woyke T."/>
        </authorList>
    </citation>
    <scope>NUCLEOTIDE SEQUENCE [LARGE SCALE GENOMIC DNA]</scope>
    <source>
        <strain evidence="2">DSM 19437</strain>
    </source>
</reference>